<feature type="transmembrane region" description="Helical" evidence="6">
    <location>
        <begin position="149"/>
        <end position="170"/>
    </location>
</feature>
<feature type="non-terminal residue" evidence="7">
    <location>
        <position position="232"/>
    </location>
</feature>
<feature type="transmembrane region" description="Helical" evidence="6">
    <location>
        <begin position="100"/>
        <end position="122"/>
    </location>
</feature>
<evidence type="ECO:0000256" key="6">
    <source>
        <dbReference type="SAM" id="Phobius"/>
    </source>
</evidence>
<organism evidence="7 8">
    <name type="scientific">Bambusicola thoracicus</name>
    <name type="common">Chinese bamboo-partridge</name>
    <name type="synonym">Perdix thoracica</name>
    <dbReference type="NCBI Taxonomy" id="9083"/>
    <lineage>
        <taxon>Eukaryota</taxon>
        <taxon>Metazoa</taxon>
        <taxon>Chordata</taxon>
        <taxon>Craniata</taxon>
        <taxon>Vertebrata</taxon>
        <taxon>Euteleostomi</taxon>
        <taxon>Archelosauria</taxon>
        <taxon>Archosauria</taxon>
        <taxon>Dinosauria</taxon>
        <taxon>Saurischia</taxon>
        <taxon>Theropoda</taxon>
        <taxon>Coelurosauria</taxon>
        <taxon>Aves</taxon>
        <taxon>Neognathae</taxon>
        <taxon>Galloanserae</taxon>
        <taxon>Galliformes</taxon>
        <taxon>Phasianidae</taxon>
        <taxon>Perdicinae</taxon>
        <taxon>Bambusicola</taxon>
    </lineage>
</organism>
<gene>
    <name evidence="7" type="ORF">CIB84_006882</name>
</gene>
<evidence type="ECO:0000256" key="4">
    <source>
        <dbReference type="ARBA" id="ARBA00022989"/>
    </source>
</evidence>
<evidence type="ECO:0000256" key="5">
    <source>
        <dbReference type="ARBA" id="ARBA00023136"/>
    </source>
</evidence>
<dbReference type="InterPro" id="IPR008521">
    <property type="entry name" value="Mg_trans_NIPA"/>
</dbReference>
<name>A0A2P4SZ21_BAMTH</name>
<evidence type="ECO:0000313" key="7">
    <source>
        <dbReference type="EMBL" id="POI29368.1"/>
    </source>
</evidence>
<dbReference type="EMBL" id="PPHD01015562">
    <property type="protein sequence ID" value="POI29368.1"/>
    <property type="molecule type" value="Genomic_DNA"/>
</dbReference>
<evidence type="ECO:0000256" key="1">
    <source>
        <dbReference type="ARBA" id="ARBA00004141"/>
    </source>
</evidence>
<reference evidence="7 8" key="1">
    <citation type="submission" date="2018-01" db="EMBL/GenBank/DDBJ databases">
        <title>Comparison of the Chinese Bamboo Partridge and Red Junglefowl genome sequences highlights the importance of demography in genome evolution.</title>
        <authorList>
            <person name="Tiley G.P."/>
            <person name="Kimball R.T."/>
            <person name="Braun E.L."/>
            <person name="Burleigh J.G."/>
        </authorList>
    </citation>
    <scope>NUCLEOTIDE SEQUENCE [LARGE SCALE GENOMIC DNA]</scope>
    <source>
        <strain evidence="7">RTK389</strain>
        <tissue evidence="7">Blood</tissue>
    </source>
</reference>
<keyword evidence="8" id="KW-1185">Reference proteome</keyword>
<comment type="subcellular location">
    <subcellularLocation>
        <location evidence="1">Membrane</location>
        <topology evidence="1">Multi-pass membrane protein</topology>
    </subcellularLocation>
</comment>
<evidence type="ECO:0000313" key="8">
    <source>
        <dbReference type="Proteomes" id="UP000237246"/>
    </source>
</evidence>
<dbReference type="PANTHER" id="PTHR12570">
    <property type="match status" value="1"/>
</dbReference>
<feature type="transmembrane region" description="Helical" evidence="6">
    <location>
        <begin position="176"/>
        <end position="196"/>
    </location>
</feature>
<protein>
    <submittedName>
        <fullName evidence="7">Uncharacterized protein</fullName>
    </submittedName>
</protein>
<evidence type="ECO:0000256" key="3">
    <source>
        <dbReference type="ARBA" id="ARBA00022692"/>
    </source>
</evidence>
<comment type="similarity">
    <text evidence="2">Belongs to the NIPA family.</text>
</comment>
<comment type="caution">
    <text evidence="7">The sequence shown here is derived from an EMBL/GenBank/DDBJ whole genome shotgun (WGS) entry which is preliminary data.</text>
</comment>
<dbReference type="GO" id="GO:0016020">
    <property type="term" value="C:membrane"/>
    <property type="evidence" value="ECO:0007669"/>
    <property type="project" value="UniProtKB-SubCell"/>
</dbReference>
<proteinExistence type="inferred from homology"/>
<keyword evidence="4 6" id="KW-1133">Transmembrane helix</keyword>
<keyword evidence="5 6" id="KW-0472">Membrane</keyword>
<dbReference type="Pfam" id="PF05653">
    <property type="entry name" value="Mg_trans_NIPA"/>
    <property type="match status" value="1"/>
</dbReference>
<keyword evidence="3 6" id="KW-0812">Transmembrane</keyword>
<dbReference type="AlphaFoldDB" id="A0A2P4SZ21"/>
<evidence type="ECO:0000256" key="2">
    <source>
        <dbReference type="ARBA" id="ARBA00007230"/>
    </source>
</evidence>
<dbReference type="PANTHER" id="PTHR12570:SF7">
    <property type="entry name" value="MAGNESIUM TRANSPORTER NIPA4"/>
    <property type="match status" value="1"/>
</dbReference>
<dbReference type="Proteomes" id="UP000237246">
    <property type="component" value="Unassembled WGS sequence"/>
</dbReference>
<dbReference type="OrthoDB" id="6428174at2759"/>
<dbReference type="GO" id="GO:0015095">
    <property type="term" value="F:magnesium ion transmembrane transporter activity"/>
    <property type="evidence" value="ECO:0007669"/>
    <property type="project" value="InterPro"/>
</dbReference>
<dbReference type="InterPro" id="IPR037185">
    <property type="entry name" value="EmrE-like"/>
</dbReference>
<accession>A0A2P4SZ21</accession>
<sequence>MPGLGGCKAPKPLDQYWALESSQQMALQAQRVNKLLELHPINQSPNIFLLPWECRGSLLSISCLSHQVVCQVVRGADLADPVHDNGTGDTSWVTQLESNYGFYIGLGLAVFSSFLIGSSIILKKKGLLRLVEKGGTRAGDGGHGYLKDWLWWAGLLTMGGGEAANFAAYAFAPATIVTPLGALSVLISAILSSYLLGERLNLLGKLGCMLSLVGSTVMVMHAPEEEEVTTLD</sequence>
<dbReference type="SUPFAM" id="SSF103481">
    <property type="entry name" value="Multidrug resistance efflux transporter EmrE"/>
    <property type="match status" value="1"/>
</dbReference>